<organism evidence="3 4">
    <name type="scientific">Actinokineospora bangkokensis</name>
    <dbReference type="NCBI Taxonomy" id="1193682"/>
    <lineage>
        <taxon>Bacteria</taxon>
        <taxon>Bacillati</taxon>
        <taxon>Actinomycetota</taxon>
        <taxon>Actinomycetes</taxon>
        <taxon>Pseudonocardiales</taxon>
        <taxon>Pseudonocardiaceae</taxon>
        <taxon>Actinokineospora</taxon>
    </lineage>
</organism>
<accession>A0A1Q9LU85</accession>
<keyword evidence="1" id="KW-0472">Membrane</keyword>
<reference evidence="3 4" key="1">
    <citation type="submission" date="2016-10" db="EMBL/GenBank/DDBJ databases">
        <title>The Draft Genome Sequence of Actinokineospora bangkokensis 44EHWT reveals the biosynthetic pathway of antifungal compounds Thailandins with unusual extender unit butylmalonyl-CoA.</title>
        <authorList>
            <person name="Greule A."/>
            <person name="Intra B."/>
            <person name="Flemming S."/>
            <person name="Rommel M.G."/>
            <person name="Panbangred W."/>
            <person name="Bechthold A."/>
        </authorList>
    </citation>
    <scope>NUCLEOTIDE SEQUENCE [LARGE SCALE GENOMIC DNA]</scope>
    <source>
        <strain evidence="3 4">44EHW</strain>
    </source>
</reference>
<gene>
    <name evidence="3" type="ORF">BJP25_00085</name>
</gene>
<evidence type="ECO:0000313" key="4">
    <source>
        <dbReference type="Proteomes" id="UP000186040"/>
    </source>
</evidence>
<feature type="domain" description="Low molecular weight protein antigen 6 PH" evidence="2">
    <location>
        <begin position="62"/>
        <end position="140"/>
    </location>
</feature>
<sequence>MTHPAHPAASWAPRPAVVGVGWAAAAVAGATAVLVDDPRGALLLAVAAAVLATLALHGTVVRPRLSADAAGVTVRGLTGARTWRWGEVNVRLATHRRLGRETTSVEVDADGAAEPALVVLGQLDLGVDPREVVNALLRLRT</sequence>
<keyword evidence="4" id="KW-1185">Reference proteome</keyword>
<dbReference type="Pfam" id="PF10756">
    <property type="entry name" value="bPH_6"/>
    <property type="match status" value="1"/>
</dbReference>
<dbReference type="EMBL" id="MKQR01000001">
    <property type="protein sequence ID" value="OLR95602.1"/>
    <property type="molecule type" value="Genomic_DNA"/>
</dbReference>
<feature type="transmembrane region" description="Helical" evidence="1">
    <location>
        <begin position="16"/>
        <end position="35"/>
    </location>
</feature>
<evidence type="ECO:0000313" key="3">
    <source>
        <dbReference type="EMBL" id="OLR95602.1"/>
    </source>
</evidence>
<protein>
    <recommendedName>
        <fullName evidence="2">Low molecular weight protein antigen 6 PH domain-containing protein</fullName>
    </recommendedName>
</protein>
<evidence type="ECO:0000256" key="1">
    <source>
        <dbReference type="SAM" id="Phobius"/>
    </source>
</evidence>
<dbReference type="Proteomes" id="UP000186040">
    <property type="component" value="Unassembled WGS sequence"/>
</dbReference>
<dbReference type="STRING" id="1193682.BJP25_00085"/>
<evidence type="ECO:0000259" key="2">
    <source>
        <dbReference type="Pfam" id="PF10756"/>
    </source>
</evidence>
<name>A0A1Q9LU85_9PSEU</name>
<keyword evidence="1" id="KW-0812">Transmembrane</keyword>
<keyword evidence="1" id="KW-1133">Transmembrane helix</keyword>
<comment type="caution">
    <text evidence="3">The sequence shown here is derived from an EMBL/GenBank/DDBJ whole genome shotgun (WGS) entry which is preliminary data.</text>
</comment>
<feature type="transmembrane region" description="Helical" evidence="1">
    <location>
        <begin position="41"/>
        <end position="61"/>
    </location>
</feature>
<dbReference type="InterPro" id="IPR019692">
    <property type="entry name" value="CFP-6_PH"/>
</dbReference>
<proteinExistence type="predicted"/>
<dbReference type="AlphaFoldDB" id="A0A1Q9LU85"/>